<dbReference type="CDD" id="cd11386">
    <property type="entry name" value="MCP_signal"/>
    <property type="match status" value="1"/>
</dbReference>
<dbReference type="PANTHER" id="PTHR43531">
    <property type="entry name" value="PROTEIN ICFG"/>
    <property type="match status" value="1"/>
</dbReference>
<dbReference type="PANTHER" id="PTHR43531:SF14">
    <property type="entry name" value="METHYL-ACCEPTING CHEMOTAXIS PROTEIN I-RELATED"/>
    <property type="match status" value="1"/>
</dbReference>
<keyword evidence="9" id="KW-0175">Coiled coil</keyword>
<proteinExistence type="inferred from homology"/>
<keyword evidence="4 11" id="KW-0812">Transmembrane</keyword>
<dbReference type="PROSITE" id="PS50111">
    <property type="entry name" value="CHEMOTAXIS_TRANSDUC_2"/>
    <property type="match status" value="1"/>
</dbReference>
<organism evidence="13 14">
    <name type="scientific">Hylemonella gracilis</name>
    <dbReference type="NCBI Taxonomy" id="80880"/>
    <lineage>
        <taxon>Bacteria</taxon>
        <taxon>Pseudomonadati</taxon>
        <taxon>Pseudomonadota</taxon>
        <taxon>Betaproteobacteria</taxon>
        <taxon>Burkholderiales</taxon>
        <taxon>Comamonadaceae</taxon>
        <taxon>Hylemonella</taxon>
    </lineage>
</organism>
<keyword evidence="6 11" id="KW-0472">Membrane</keyword>
<feature type="transmembrane region" description="Helical" evidence="11">
    <location>
        <begin position="12"/>
        <end position="33"/>
    </location>
</feature>
<feature type="coiled-coil region" evidence="9">
    <location>
        <begin position="480"/>
        <end position="511"/>
    </location>
</feature>
<comment type="similarity">
    <text evidence="7">Belongs to the methyl-accepting chemotaxis (MCP) protein family.</text>
</comment>
<dbReference type="GO" id="GO:0005886">
    <property type="term" value="C:plasma membrane"/>
    <property type="evidence" value="ECO:0007669"/>
    <property type="project" value="UniProtKB-SubCell"/>
</dbReference>
<dbReference type="KEGG" id="hgr:DW355_01725"/>
<comment type="subcellular location">
    <subcellularLocation>
        <location evidence="1">Cell membrane</location>
        <topology evidence="1">Multi-pass membrane protein</topology>
    </subcellularLocation>
</comment>
<dbReference type="EMBL" id="CP031395">
    <property type="protein sequence ID" value="QBK03658.1"/>
    <property type="molecule type" value="Genomic_DNA"/>
</dbReference>
<dbReference type="AlphaFoldDB" id="A0A4P6UEQ4"/>
<dbReference type="OrthoDB" id="8555762at2"/>
<dbReference type="Gene3D" id="3.30.450.20">
    <property type="entry name" value="PAS domain"/>
    <property type="match status" value="1"/>
</dbReference>
<evidence type="ECO:0000256" key="7">
    <source>
        <dbReference type="ARBA" id="ARBA00029447"/>
    </source>
</evidence>
<evidence type="ECO:0000256" key="11">
    <source>
        <dbReference type="SAM" id="Phobius"/>
    </source>
</evidence>
<evidence type="ECO:0000256" key="2">
    <source>
        <dbReference type="ARBA" id="ARBA00022475"/>
    </source>
</evidence>
<evidence type="ECO:0000256" key="9">
    <source>
        <dbReference type="SAM" id="Coils"/>
    </source>
</evidence>
<dbReference type="RefSeq" id="WP_131277511.1">
    <property type="nucleotide sequence ID" value="NZ_CP031395.1"/>
</dbReference>
<evidence type="ECO:0000259" key="12">
    <source>
        <dbReference type="PROSITE" id="PS50111"/>
    </source>
</evidence>
<dbReference type="SMART" id="SM01049">
    <property type="entry name" value="Cache_2"/>
    <property type="match status" value="1"/>
</dbReference>
<dbReference type="InterPro" id="IPR051310">
    <property type="entry name" value="MCP_chemotaxis"/>
</dbReference>
<evidence type="ECO:0000256" key="8">
    <source>
        <dbReference type="PROSITE-ProRule" id="PRU00284"/>
    </source>
</evidence>
<feature type="transmembrane region" description="Helical" evidence="11">
    <location>
        <begin position="191"/>
        <end position="212"/>
    </location>
</feature>
<evidence type="ECO:0000256" key="3">
    <source>
        <dbReference type="ARBA" id="ARBA00022481"/>
    </source>
</evidence>
<evidence type="ECO:0000256" key="6">
    <source>
        <dbReference type="ARBA" id="ARBA00023136"/>
    </source>
</evidence>
<feature type="domain" description="Methyl-accepting transducer" evidence="12">
    <location>
        <begin position="273"/>
        <end position="502"/>
    </location>
</feature>
<keyword evidence="8" id="KW-0807">Transducer</keyword>
<keyword evidence="2" id="KW-1003">Cell membrane</keyword>
<protein>
    <recommendedName>
        <fullName evidence="12">Methyl-accepting transducer domain-containing protein</fullName>
    </recommendedName>
</protein>
<dbReference type="InterPro" id="IPR004010">
    <property type="entry name" value="Double_Cache_2"/>
</dbReference>
<dbReference type="GO" id="GO:0006935">
    <property type="term" value="P:chemotaxis"/>
    <property type="evidence" value="ECO:0007669"/>
    <property type="project" value="InterPro"/>
</dbReference>
<accession>A0A4P6UEQ4</accession>
<gene>
    <name evidence="13" type="ORF">DW355_01725</name>
</gene>
<dbReference type="Gene3D" id="1.10.287.950">
    <property type="entry name" value="Methyl-accepting chemotaxis protein"/>
    <property type="match status" value="1"/>
</dbReference>
<feature type="region of interest" description="Disordered" evidence="10">
    <location>
        <begin position="548"/>
        <end position="572"/>
    </location>
</feature>
<evidence type="ECO:0000313" key="14">
    <source>
        <dbReference type="Proteomes" id="UP000292939"/>
    </source>
</evidence>
<name>A0A4P6UEQ4_9BURK</name>
<dbReference type="GO" id="GO:0004888">
    <property type="term" value="F:transmembrane signaling receptor activity"/>
    <property type="evidence" value="ECO:0007669"/>
    <property type="project" value="InterPro"/>
</dbReference>
<keyword evidence="5 11" id="KW-1133">Transmembrane helix</keyword>
<dbReference type="Pfam" id="PF08269">
    <property type="entry name" value="dCache_2"/>
    <property type="match status" value="1"/>
</dbReference>
<dbReference type="Pfam" id="PF00015">
    <property type="entry name" value="MCPsignal"/>
    <property type="match status" value="1"/>
</dbReference>
<reference evidence="13 14" key="1">
    <citation type="submission" date="2018-07" db="EMBL/GenBank/DDBJ databases">
        <title>Exploring interactions and the metabolic potential of the ultra-small soil bacteria Hylemonella gracilis.</title>
        <authorList>
            <person name="Tyc O."/>
            <person name="Kulkarni P."/>
            <person name="Gawehns F."/>
            <person name="Hundscheid M."/>
            <person name="Zweers H."/>
            <person name="Garbeva P."/>
        </authorList>
    </citation>
    <scope>NUCLEOTIDE SEQUENCE [LARGE SCALE GENOMIC DNA]</scope>
    <source>
        <strain evidence="13 14">NS1</strain>
    </source>
</reference>
<evidence type="ECO:0000256" key="1">
    <source>
        <dbReference type="ARBA" id="ARBA00004651"/>
    </source>
</evidence>
<evidence type="ECO:0000313" key="13">
    <source>
        <dbReference type="EMBL" id="QBK03658.1"/>
    </source>
</evidence>
<dbReference type="GO" id="GO:0007165">
    <property type="term" value="P:signal transduction"/>
    <property type="evidence" value="ECO:0007669"/>
    <property type="project" value="UniProtKB-KW"/>
</dbReference>
<evidence type="ECO:0000256" key="10">
    <source>
        <dbReference type="SAM" id="MobiDB-lite"/>
    </source>
</evidence>
<dbReference type="InterPro" id="IPR004090">
    <property type="entry name" value="Chemotax_Me-accpt_rcpt"/>
</dbReference>
<dbReference type="FunFam" id="1.10.287.950:FF:000001">
    <property type="entry name" value="Methyl-accepting chemotaxis sensory transducer"/>
    <property type="match status" value="1"/>
</dbReference>
<dbReference type="InterPro" id="IPR004089">
    <property type="entry name" value="MCPsignal_dom"/>
</dbReference>
<dbReference type="InterPro" id="IPR033480">
    <property type="entry name" value="sCache_2"/>
</dbReference>
<dbReference type="SMART" id="SM00283">
    <property type="entry name" value="MA"/>
    <property type="match status" value="1"/>
</dbReference>
<keyword evidence="3" id="KW-0488">Methylation</keyword>
<sequence length="584" mass="61994">MFNLNSMSISKRLGALIASALLGICAMAIVFLISEKKLVMEERQAGVRQTVEVSYDLIVHFHDLVSKGKLSEDEGKQRALEAIKALRYSGAEYFWINDMHPTMVMHPIRPELDGKDLTENRDPTGKQLFVEFVQIVKAHGSGFVFYMWPKPGSDKPAQKVSYVKGFAPWGWVVGSGVYVDNVDAVVMNRAISMGIGTLLLGAALLGSGLLIARSLLRQLGGEPAYAAAVMQGISAGDLSIDIKLKKNDQSSLLYALKAMRDSMAGIVGRVRQSSESVSSASAEIAQGNQDLSARTENQASALEETAASMEELSSTVKQNADNARQANQLAQSASTVAVQGGEVVTQVVSTMKGISDSSRKIADIIGVIDGIAFQTNILALNAAVEAARAGEQGRGFAVVAGEVRNLASRSAEAAKEIKTLITDSVNRVEQGSALADQAGSTMHNVVSSIRRVTDIMGEISAASVEQSTGVSQVGEAVTQMDQATQQNAALVEEMAAAASSLKSQAQELVQAVAVFKLNNKNSNAVALAPMAMRANAAALPHQNAVRHSPEHANNMAHRSPQTASSHSKPARFAKMGADDDWGVF</sequence>
<dbReference type="Proteomes" id="UP000292939">
    <property type="component" value="Chromosome"/>
</dbReference>
<evidence type="ECO:0000256" key="5">
    <source>
        <dbReference type="ARBA" id="ARBA00022989"/>
    </source>
</evidence>
<dbReference type="PRINTS" id="PR00260">
    <property type="entry name" value="CHEMTRNSDUCR"/>
</dbReference>
<evidence type="ECO:0000256" key="4">
    <source>
        <dbReference type="ARBA" id="ARBA00022692"/>
    </source>
</evidence>
<dbReference type="SUPFAM" id="SSF58104">
    <property type="entry name" value="Methyl-accepting chemotaxis protein (MCP) signaling domain"/>
    <property type="match status" value="1"/>
</dbReference>